<evidence type="ECO:0000313" key="2">
    <source>
        <dbReference type="Proteomes" id="UP001358586"/>
    </source>
</evidence>
<reference evidence="1 2" key="1">
    <citation type="submission" date="2023-03" db="EMBL/GenBank/DDBJ databases">
        <title>WGS of Gossypium arboreum.</title>
        <authorList>
            <person name="Yu D."/>
        </authorList>
    </citation>
    <scope>NUCLEOTIDE SEQUENCE [LARGE SCALE GENOMIC DNA]</scope>
    <source>
        <tissue evidence="1">Leaf</tissue>
    </source>
</reference>
<sequence>MLDEQNRAVMDRHRLVEVSDDIDNKCADNDLYATSVPTYGIVIHNDPEIHMLSVGPDVAYASEFLEYQNIIHSLWLVVDSELEELFVSQQFASKECHIPKIGLEEIGLVN</sequence>
<keyword evidence="2" id="KW-1185">Reference proteome</keyword>
<organism evidence="1 2">
    <name type="scientific">Gossypium arboreum</name>
    <name type="common">Tree cotton</name>
    <name type="synonym">Gossypium nanking</name>
    <dbReference type="NCBI Taxonomy" id="29729"/>
    <lineage>
        <taxon>Eukaryota</taxon>
        <taxon>Viridiplantae</taxon>
        <taxon>Streptophyta</taxon>
        <taxon>Embryophyta</taxon>
        <taxon>Tracheophyta</taxon>
        <taxon>Spermatophyta</taxon>
        <taxon>Magnoliopsida</taxon>
        <taxon>eudicotyledons</taxon>
        <taxon>Gunneridae</taxon>
        <taxon>Pentapetalae</taxon>
        <taxon>rosids</taxon>
        <taxon>malvids</taxon>
        <taxon>Malvales</taxon>
        <taxon>Malvaceae</taxon>
        <taxon>Malvoideae</taxon>
        <taxon>Gossypium</taxon>
    </lineage>
</organism>
<comment type="caution">
    <text evidence="1">The sequence shown here is derived from an EMBL/GenBank/DDBJ whole genome shotgun (WGS) entry which is preliminary data.</text>
</comment>
<evidence type="ECO:0000313" key="1">
    <source>
        <dbReference type="EMBL" id="KAK5819910.1"/>
    </source>
</evidence>
<protein>
    <submittedName>
        <fullName evidence="1">Uncharacterized protein</fullName>
    </submittedName>
</protein>
<dbReference type="Proteomes" id="UP001358586">
    <property type="component" value="Chromosome 7"/>
</dbReference>
<gene>
    <name evidence="1" type="ORF">PVK06_024944</name>
</gene>
<proteinExistence type="predicted"/>
<accession>A0ABR0PFH9</accession>
<name>A0ABR0PFH9_GOSAR</name>
<dbReference type="EMBL" id="JARKNE010000007">
    <property type="protein sequence ID" value="KAK5819910.1"/>
    <property type="molecule type" value="Genomic_DNA"/>
</dbReference>